<comment type="caution">
    <text evidence="3">The sequence shown here is derived from an EMBL/GenBank/DDBJ whole genome shotgun (WGS) entry which is preliminary data.</text>
</comment>
<sequence length="208" mass="23266">MGRWRMWLVLLLQLTLYVFDTKETGKQLQKTIGREPDVTPICSNTTLSPIVFIVCKIRTETSGGGECSLLYRDGEDFKNECDSRFTLMMVNQTVFLHLSGLTPVDSGNHTCQCSHPGGTDILHLNITVEADEDAGSSTDMPFLNAVIIGVIIFITITGVILGCIHGRNHHRRRSEALTSHANTEPEDIEPYSTYIQKENKLYSTVLYN</sequence>
<feature type="signal peptide" evidence="2">
    <location>
        <begin position="1"/>
        <end position="20"/>
    </location>
</feature>
<evidence type="ECO:0000256" key="2">
    <source>
        <dbReference type="SAM" id="SignalP"/>
    </source>
</evidence>
<evidence type="ECO:0000256" key="1">
    <source>
        <dbReference type="SAM" id="Phobius"/>
    </source>
</evidence>
<dbReference type="SUPFAM" id="SSF48726">
    <property type="entry name" value="Immunoglobulin"/>
    <property type="match status" value="1"/>
</dbReference>
<accession>A0A6A5E740</accession>
<dbReference type="AlphaFoldDB" id="A0A6A5E740"/>
<evidence type="ECO:0000313" key="4">
    <source>
        <dbReference type="Proteomes" id="UP000465112"/>
    </source>
</evidence>
<evidence type="ECO:0000313" key="3">
    <source>
        <dbReference type="EMBL" id="KAF1371834.1"/>
    </source>
</evidence>
<dbReference type="Proteomes" id="UP000465112">
    <property type="component" value="Chromosome 24"/>
</dbReference>
<keyword evidence="1" id="KW-0812">Transmembrane</keyword>
<feature type="transmembrane region" description="Helical" evidence="1">
    <location>
        <begin position="142"/>
        <end position="164"/>
    </location>
</feature>
<dbReference type="InterPro" id="IPR036179">
    <property type="entry name" value="Ig-like_dom_sf"/>
</dbReference>
<name>A0A6A5E740_PERFL</name>
<reference evidence="3 4" key="1">
    <citation type="submission" date="2019-06" db="EMBL/GenBank/DDBJ databases">
        <title>A chromosome-scale genome assembly of the European perch, Perca fluviatilis.</title>
        <authorList>
            <person name="Roques C."/>
            <person name="Zahm M."/>
            <person name="Cabau C."/>
            <person name="Klopp C."/>
            <person name="Bouchez O."/>
            <person name="Donnadieu C."/>
            <person name="Kuhl H."/>
            <person name="Gislard M."/>
            <person name="Guendouz S."/>
            <person name="Journot L."/>
            <person name="Haffray P."/>
            <person name="Bestin A."/>
            <person name="Morvezen R."/>
            <person name="Feron R."/>
            <person name="Wen M."/>
            <person name="Jouanno E."/>
            <person name="Herpin A."/>
            <person name="Schartl M."/>
            <person name="Postlethwait J."/>
            <person name="Schaerlinger B."/>
            <person name="Chardard D."/>
            <person name="Lecocq T."/>
            <person name="Poncet C."/>
            <person name="Jaffrelo L."/>
            <person name="Lampietro C."/>
            <person name="Guiguen Y."/>
        </authorList>
    </citation>
    <scope>NUCLEOTIDE SEQUENCE [LARGE SCALE GENOMIC DNA]</scope>
    <source>
        <tissue evidence="3">Blood</tissue>
    </source>
</reference>
<dbReference type="EMBL" id="VHII01000024">
    <property type="protein sequence ID" value="KAF1371834.1"/>
    <property type="molecule type" value="Genomic_DNA"/>
</dbReference>
<dbReference type="Gene3D" id="2.60.40.10">
    <property type="entry name" value="Immunoglobulins"/>
    <property type="match status" value="1"/>
</dbReference>
<organism evidence="3 4">
    <name type="scientific">Perca fluviatilis</name>
    <name type="common">European perch</name>
    <dbReference type="NCBI Taxonomy" id="8168"/>
    <lineage>
        <taxon>Eukaryota</taxon>
        <taxon>Metazoa</taxon>
        <taxon>Chordata</taxon>
        <taxon>Craniata</taxon>
        <taxon>Vertebrata</taxon>
        <taxon>Euteleostomi</taxon>
        <taxon>Actinopterygii</taxon>
        <taxon>Neopterygii</taxon>
        <taxon>Teleostei</taxon>
        <taxon>Neoteleostei</taxon>
        <taxon>Acanthomorphata</taxon>
        <taxon>Eupercaria</taxon>
        <taxon>Perciformes</taxon>
        <taxon>Percoidei</taxon>
        <taxon>Percidae</taxon>
        <taxon>Percinae</taxon>
        <taxon>Perca</taxon>
    </lineage>
</organism>
<gene>
    <name evidence="3" type="ORF">PFLUV_G00273480</name>
</gene>
<proteinExistence type="predicted"/>
<keyword evidence="1" id="KW-1133">Transmembrane helix</keyword>
<keyword evidence="1" id="KW-0472">Membrane</keyword>
<protein>
    <recommendedName>
        <fullName evidence="5">Immunoglobulin subtype domain-containing protein</fullName>
    </recommendedName>
</protein>
<keyword evidence="2" id="KW-0732">Signal</keyword>
<evidence type="ECO:0008006" key="5">
    <source>
        <dbReference type="Google" id="ProtNLM"/>
    </source>
</evidence>
<feature type="chain" id="PRO_5025690949" description="Immunoglobulin subtype domain-containing protein" evidence="2">
    <location>
        <begin position="21"/>
        <end position="208"/>
    </location>
</feature>
<keyword evidence="4" id="KW-1185">Reference proteome</keyword>
<dbReference type="InterPro" id="IPR013783">
    <property type="entry name" value="Ig-like_fold"/>
</dbReference>